<dbReference type="InterPro" id="IPR013360">
    <property type="entry name" value="Pilus_4_PilW"/>
</dbReference>
<feature type="repeat" description="TPR" evidence="3">
    <location>
        <begin position="79"/>
        <end position="112"/>
    </location>
</feature>
<keyword evidence="6" id="KW-1185">Reference proteome</keyword>
<dbReference type="Proteomes" id="UP000054618">
    <property type="component" value="Unassembled WGS sequence"/>
</dbReference>
<feature type="repeat" description="TPR" evidence="3">
    <location>
        <begin position="45"/>
        <end position="78"/>
    </location>
</feature>
<dbReference type="STRING" id="45073.Lqui_2213"/>
<feature type="signal peptide" evidence="4">
    <location>
        <begin position="1"/>
        <end position="28"/>
    </location>
</feature>
<gene>
    <name evidence="5" type="primary">pilF</name>
    <name evidence="5" type="ORF">Lqui_2213</name>
</gene>
<comment type="caution">
    <text evidence="5">The sequence shown here is derived from an EMBL/GenBank/DDBJ whole genome shotgun (WGS) entry which is preliminary data.</text>
</comment>
<dbReference type="EMBL" id="LNYS01000018">
    <property type="protein sequence ID" value="KTD47949.1"/>
    <property type="molecule type" value="Genomic_DNA"/>
</dbReference>
<protein>
    <submittedName>
        <fullName evidence="5">Fimbrial biogenesis and twitching motility protein PilF</fullName>
    </submittedName>
</protein>
<dbReference type="PANTHER" id="PTHR44227">
    <property type="match status" value="1"/>
</dbReference>
<dbReference type="InterPro" id="IPR011990">
    <property type="entry name" value="TPR-like_helical_dom_sf"/>
</dbReference>
<dbReference type="PATRIC" id="fig|45073.5.peg.2336"/>
<dbReference type="PROSITE" id="PS51257">
    <property type="entry name" value="PROKAR_LIPOPROTEIN"/>
    <property type="match status" value="1"/>
</dbReference>
<dbReference type="Pfam" id="PF13432">
    <property type="entry name" value="TPR_16"/>
    <property type="match status" value="1"/>
</dbReference>
<keyword evidence="4" id="KW-0732">Signal</keyword>
<proteinExistence type="predicted"/>
<name>A0A0W0XSZ6_9GAMM</name>
<accession>A0A0W0XSZ6</accession>
<evidence type="ECO:0000313" key="6">
    <source>
        <dbReference type="Proteomes" id="UP000054618"/>
    </source>
</evidence>
<evidence type="ECO:0000256" key="2">
    <source>
        <dbReference type="ARBA" id="ARBA00022803"/>
    </source>
</evidence>
<dbReference type="InterPro" id="IPR052346">
    <property type="entry name" value="O-mannosyl-transferase_TMTC"/>
</dbReference>
<dbReference type="SUPFAM" id="SSF48452">
    <property type="entry name" value="TPR-like"/>
    <property type="match status" value="1"/>
</dbReference>
<evidence type="ECO:0000256" key="3">
    <source>
        <dbReference type="PROSITE-ProRule" id="PRU00339"/>
    </source>
</evidence>
<feature type="chain" id="PRO_5006916865" evidence="4">
    <location>
        <begin position="29"/>
        <end position="264"/>
    </location>
</feature>
<evidence type="ECO:0000313" key="5">
    <source>
        <dbReference type="EMBL" id="KTD47949.1"/>
    </source>
</evidence>
<evidence type="ECO:0000256" key="4">
    <source>
        <dbReference type="SAM" id="SignalP"/>
    </source>
</evidence>
<dbReference type="AlphaFoldDB" id="A0A0W0XSZ6"/>
<dbReference type="InterPro" id="IPR019734">
    <property type="entry name" value="TPR_rpt"/>
</dbReference>
<keyword evidence="1" id="KW-0677">Repeat</keyword>
<dbReference type="Pfam" id="PF13424">
    <property type="entry name" value="TPR_12"/>
    <property type="match status" value="1"/>
</dbReference>
<dbReference type="PROSITE" id="PS50005">
    <property type="entry name" value="TPR"/>
    <property type="match status" value="2"/>
</dbReference>
<sequence>MVKKIVLICSRLLLLTLFSLLISCQHSSEIQAEKKLETQKRNDASSYNVQLGMAYLKQGDIPRAKRKLLMALDLTPNSPDVNAAMGYYLEKTGDKAQAKTYYLKALAAAPQNGSQLNNYGAFLCREGQYQQAEQYFLKAVKDVQYVHTAGAYENAGLCAEQIPDFPKAEHYFIKALEHDSQRKQSLYELVNLEIKRNKTEKALTYLEQYKDLVNSDTVLLTKAMDAAHEAGRFDMEESYKQRLSKLEQPADYTGAKNEYDNING</sequence>
<dbReference type="PANTHER" id="PTHR44227:SF3">
    <property type="entry name" value="PROTEIN O-MANNOSYL-TRANSFERASE TMTC4"/>
    <property type="match status" value="1"/>
</dbReference>
<dbReference type="SMART" id="SM00028">
    <property type="entry name" value="TPR"/>
    <property type="match status" value="4"/>
</dbReference>
<evidence type="ECO:0000256" key="1">
    <source>
        <dbReference type="ARBA" id="ARBA00022737"/>
    </source>
</evidence>
<reference evidence="5 6" key="1">
    <citation type="submission" date="2015-11" db="EMBL/GenBank/DDBJ databases">
        <title>Genomic analysis of 38 Legionella species identifies large and diverse effector repertoires.</title>
        <authorList>
            <person name="Burstein D."/>
            <person name="Amaro F."/>
            <person name="Zusman T."/>
            <person name="Lifshitz Z."/>
            <person name="Cohen O."/>
            <person name="Gilbert J.A."/>
            <person name="Pupko T."/>
            <person name="Shuman H.A."/>
            <person name="Segal G."/>
        </authorList>
    </citation>
    <scope>NUCLEOTIDE SEQUENCE [LARGE SCALE GENOMIC DNA]</scope>
    <source>
        <strain evidence="5 6">CDC#1442-AUS-E</strain>
    </source>
</reference>
<keyword evidence="2 3" id="KW-0802">TPR repeat</keyword>
<dbReference type="Gene3D" id="1.25.40.10">
    <property type="entry name" value="Tetratricopeptide repeat domain"/>
    <property type="match status" value="1"/>
</dbReference>
<organism evidence="5 6">
    <name type="scientific">Legionella quinlivanii</name>
    <dbReference type="NCBI Taxonomy" id="45073"/>
    <lineage>
        <taxon>Bacteria</taxon>
        <taxon>Pseudomonadati</taxon>
        <taxon>Pseudomonadota</taxon>
        <taxon>Gammaproteobacteria</taxon>
        <taxon>Legionellales</taxon>
        <taxon>Legionellaceae</taxon>
        <taxon>Legionella</taxon>
    </lineage>
</organism>
<dbReference type="NCBIfam" id="TIGR02521">
    <property type="entry name" value="type_IV_pilW"/>
    <property type="match status" value="1"/>
</dbReference>